<accession>A0ABM0MZW0</accession>
<keyword evidence="7" id="KW-1185">Reference proteome</keyword>
<keyword evidence="4 5" id="KW-0472">Membrane</keyword>
<evidence type="ECO:0000313" key="8">
    <source>
        <dbReference type="RefSeq" id="XP_006825551.1"/>
    </source>
</evidence>
<dbReference type="Proteomes" id="UP000694865">
    <property type="component" value="Unplaced"/>
</dbReference>
<dbReference type="PROSITE" id="PS50850">
    <property type="entry name" value="MFS"/>
    <property type="match status" value="1"/>
</dbReference>
<dbReference type="InterPro" id="IPR011701">
    <property type="entry name" value="MFS"/>
</dbReference>
<name>A0ABM0MZW0_SACKO</name>
<evidence type="ECO:0000256" key="1">
    <source>
        <dbReference type="ARBA" id="ARBA00004141"/>
    </source>
</evidence>
<feature type="transmembrane region" description="Helical" evidence="5">
    <location>
        <begin position="486"/>
        <end position="508"/>
    </location>
</feature>
<proteinExistence type="predicted"/>
<comment type="subcellular location">
    <subcellularLocation>
        <location evidence="1">Membrane</location>
        <topology evidence="1">Multi-pass membrane protein</topology>
    </subcellularLocation>
</comment>
<dbReference type="Pfam" id="PF07690">
    <property type="entry name" value="MFS_1"/>
    <property type="match status" value="1"/>
</dbReference>
<evidence type="ECO:0000259" key="6">
    <source>
        <dbReference type="PROSITE" id="PS50850"/>
    </source>
</evidence>
<dbReference type="InterPro" id="IPR005828">
    <property type="entry name" value="MFS_sugar_transport-like"/>
</dbReference>
<evidence type="ECO:0000313" key="7">
    <source>
        <dbReference type="Proteomes" id="UP000694865"/>
    </source>
</evidence>
<dbReference type="SUPFAM" id="SSF103473">
    <property type="entry name" value="MFS general substrate transporter"/>
    <property type="match status" value="1"/>
</dbReference>
<feature type="transmembrane region" description="Helical" evidence="5">
    <location>
        <begin position="426"/>
        <end position="448"/>
    </location>
</feature>
<dbReference type="InterPro" id="IPR036259">
    <property type="entry name" value="MFS_trans_sf"/>
</dbReference>
<sequence>MADVESMSVIKDFGRFQKRQFLLFCLAIFVHPWFSIGNTFYSASVEHYCRVTDNQTFSDSSHMKKCTIPYRYVNGDLKWDSCRMYANNLTNQNESIHFDTYSQTCRPSNVTRLCDRGWIYDRRDLHSTVVTEFDLVCGKDFMKQLSKSVSASGELIGSLIFGQVADVYGRKPTVLVAGILCLIFGICTAFAPSFVTFIIGTFLSAFSASAICLVIFVLATEATPTSRRPLISSGCSLSYSVGYLFLGITAYIVHGNWRLLQFISGAVCLLFIPYFWILEESIRWHLQAGENRKARIIINRASNMNGDTMNEELFDVGSMCSVVEQQSERKSMFTLFKTPVIRKRILITSFCWFAIGLMYFGISLNVNFFAKNPYVIFVFTAAVEIPAALLNCWLLQRYQRRIIQCMTLISSAVVLMIGGISGTDWLLFISVILVKLFVTLGLNTATLYTAELFPTPVRNAASGLTHVFMFLGDIIAPFIMLLDSVWYLAPLTVFSVPCIISGLLILLLPDTMNGPAPDSIEELENPYIILESNKNEQDRTQLVVKNYE</sequence>
<feature type="transmembrane region" description="Helical" evidence="5">
    <location>
        <begin position="374"/>
        <end position="395"/>
    </location>
</feature>
<feature type="transmembrane region" description="Helical" evidence="5">
    <location>
        <begin position="345"/>
        <end position="362"/>
    </location>
</feature>
<feature type="transmembrane region" description="Helical" evidence="5">
    <location>
        <begin position="20"/>
        <end position="41"/>
    </location>
</feature>
<feature type="transmembrane region" description="Helical" evidence="5">
    <location>
        <begin position="259"/>
        <end position="277"/>
    </location>
</feature>
<feature type="transmembrane region" description="Helical" evidence="5">
    <location>
        <begin position="230"/>
        <end position="253"/>
    </location>
</feature>
<keyword evidence="2 5" id="KW-0812">Transmembrane</keyword>
<feature type="domain" description="Major facilitator superfamily (MFS) profile" evidence="6">
    <location>
        <begin position="101"/>
        <end position="513"/>
    </location>
</feature>
<dbReference type="Pfam" id="PF00083">
    <property type="entry name" value="Sugar_tr"/>
    <property type="match status" value="1"/>
</dbReference>
<feature type="transmembrane region" description="Helical" evidence="5">
    <location>
        <begin position="173"/>
        <end position="191"/>
    </location>
</feature>
<dbReference type="PANTHER" id="PTHR24064">
    <property type="entry name" value="SOLUTE CARRIER FAMILY 22 MEMBER"/>
    <property type="match status" value="1"/>
</dbReference>
<feature type="transmembrane region" description="Helical" evidence="5">
    <location>
        <begin position="402"/>
        <end position="420"/>
    </location>
</feature>
<dbReference type="RefSeq" id="XP_006825551.1">
    <property type="nucleotide sequence ID" value="XM_006825488.1"/>
</dbReference>
<protein>
    <submittedName>
        <fullName evidence="8">Organic cation transporter protein-like</fullName>
    </submittedName>
</protein>
<dbReference type="InterPro" id="IPR020846">
    <property type="entry name" value="MFS_dom"/>
</dbReference>
<gene>
    <name evidence="8" type="primary">LOC100371998</name>
</gene>
<feature type="transmembrane region" description="Helical" evidence="5">
    <location>
        <begin position="460"/>
        <end position="480"/>
    </location>
</feature>
<dbReference type="Gene3D" id="1.20.1250.20">
    <property type="entry name" value="MFS general substrate transporter like domains"/>
    <property type="match status" value="1"/>
</dbReference>
<dbReference type="GeneID" id="100371998"/>
<organism evidence="7 8">
    <name type="scientific">Saccoglossus kowalevskii</name>
    <name type="common">Acorn worm</name>
    <dbReference type="NCBI Taxonomy" id="10224"/>
    <lineage>
        <taxon>Eukaryota</taxon>
        <taxon>Metazoa</taxon>
        <taxon>Hemichordata</taxon>
        <taxon>Enteropneusta</taxon>
        <taxon>Harrimaniidae</taxon>
        <taxon>Saccoglossus</taxon>
    </lineage>
</organism>
<evidence type="ECO:0000256" key="3">
    <source>
        <dbReference type="ARBA" id="ARBA00022989"/>
    </source>
</evidence>
<reference evidence="8" key="1">
    <citation type="submission" date="2025-08" db="UniProtKB">
        <authorList>
            <consortium name="RefSeq"/>
        </authorList>
    </citation>
    <scope>IDENTIFICATION</scope>
    <source>
        <tissue evidence="8">Testes</tissue>
    </source>
</reference>
<feature type="transmembrane region" description="Helical" evidence="5">
    <location>
        <begin position="197"/>
        <end position="218"/>
    </location>
</feature>
<keyword evidence="3 5" id="KW-1133">Transmembrane helix</keyword>
<evidence type="ECO:0000256" key="2">
    <source>
        <dbReference type="ARBA" id="ARBA00022692"/>
    </source>
</evidence>
<evidence type="ECO:0000256" key="4">
    <source>
        <dbReference type="ARBA" id="ARBA00023136"/>
    </source>
</evidence>
<evidence type="ECO:0000256" key="5">
    <source>
        <dbReference type="SAM" id="Phobius"/>
    </source>
</evidence>